<accession>A0A0E0IQN5</accession>
<proteinExistence type="predicted"/>
<evidence type="ECO:0000256" key="1">
    <source>
        <dbReference type="SAM" id="MobiDB-lite"/>
    </source>
</evidence>
<organism evidence="2">
    <name type="scientific">Oryza nivara</name>
    <name type="common">Indian wild rice</name>
    <name type="synonym">Oryza sativa f. spontanea</name>
    <dbReference type="NCBI Taxonomy" id="4536"/>
    <lineage>
        <taxon>Eukaryota</taxon>
        <taxon>Viridiplantae</taxon>
        <taxon>Streptophyta</taxon>
        <taxon>Embryophyta</taxon>
        <taxon>Tracheophyta</taxon>
        <taxon>Spermatophyta</taxon>
        <taxon>Magnoliopsida</taxon>
        <taxon>Liliopsida</taxon>
        <taxon>Poales</taxon>
        <taxon>Poaceae</taxon>
        <taxon>BOP clade</taxon>
        <taxon>Oryzoideae</taxon>
        <taxon>Oryzeae</taxon>
        <taxon>Oryzinae</taxon>
        <taxon>Oryza</taxon>
    </lineage>
</organism>
<sequence length="283" mass="29938">MALPCVPATPPAFSTSGGSSFVVVGLAKRVHRRQPEVSDGARDGRILLEPHVSRRPTTLMRVPGLGSSSILMSFRASVVTHVGQQKSPRRILQYMRKHGRRKHHRRCTSPWTTCFCQSSNFAPQFSVGGVHRSVVHAGAPEHNIDVRLAGHYGGGVVRVIVGQGGGESDGVDVDDDGVLVAPAGVDAVAESCREGDTRAGAEVEQRVAARLGELGGEPAAREGAVESRDAGVGEQAGTVREGRRPRDKGEILWIDGSTTTDEEANLVSREDVGVLIMVGTGMG</sequence>
<keyword evidence="3" id="KW-1185">Reference proteome</keyword>
<evidence type="ECO:0000313" key="2">
    <source>
        <dbReference type="EnsemblPlants" id="ONIVA10G05520.1"/>
    </source>
</evidence>
<protein>
    <submittedName>
        <fullName evidence="2">Uncharacterized protein</fullName>
    </submittedName>
</protein>
<dbReference type="Proteomes" id="UP000006591">
    <property type="component" value="Chromosome 10"/>
</dbReference>
<feature type="compositionally biased region" description="Basic and acidic residues" evidence="1">
    <location>
        <begin position="219"/>
        <end position="231"/>
    </location>
</feature>
<dbReference type="EnsemblPlants" id="ONIVA10G05520.1">
    <property type="protein sequence ID" value="ONIVA10G05520.1"/>
    <property type="gene ID" value="ONIVA10G05520"/>
</dbReference>
<evidence type="ECO:0000313" key="3">
    <source>
        <dbReference type="Proteomes" id="UP000006591"/>
    </source>
</evidence>
<dbReference type="OMA" id="PEHNIDV"/>
<name>A0A0E0IQN5_ORYNI</name>
<dbReference type="HOGENOM" id="CLU_1043469_0_0_1"/>
<reference evidence="2" key="1">
    <citation type="submission" date="2015-04" db="UniProtKB">
        <authorList>
            <consortium name="EnsemblPlants"/>
        </authorList>
    </citation>
    <scope>IDENTIFICATION</scope>
    <source>
        <strain evidence="2">SL10</strain>
    </source>
</reference>
<dbReference type="AlphaFoldDB" id="A0A0E0IQN5"/>
<feature type="region of interest" description="Disordered" evidence="1">
    <location>
        <begin position="213"/>
        <end position="245"/>
    </location>
</feature>
<reference evidence="2" key="2">
    <citation type="submission" date="2018-04" db="EMBL/GenBank/DDBJ databases">
        <title>OnivRS2 (Oryza nivara Reference Sequence Version 2).</title>
        <authorList>
            <person name="Zhang J."/>
            <person name="Kudrna D."/>
            <person name="Lee S."/>
            <person name="Talag J."/>
            <person name="Rajasekar S."/>
            <person name="Welchert J."/>
            <person name="Hsing Y.-I."/>
            <person name="Wing R.A."/>
        </authorList>
    </citation>
    <scope>NUCLEOTIDE SEQUENCE [LARGE SCALE GENOMIC DNA]</scope>
</reference>
<dbReference type="Gramene" id="ONIVA10G05520.1">
    <property type="protein sequence ID" value="ONIVA10G05520.1"/>
    <property type="gene ID" value="ONIVA10G05520"/>
</dbReference>